<dbReference type="InParanoid" id="A0A804NT69"/>
<evidence type="ECO:0000313" key="2">
    <source>
        <dbReference type="EnsemblPlants" id="Zm00001eb184390_P001"/>
    </source>
</evidence>
<dbReference type="Gramene" id="Zm00001eb184390_T001">
    <property type="protein sequence ID" value="Zm00001eb184390_P001"/>
    <property type="gene ID" value="Zm00001eb184390"/>
</dbReference>
<organism evidence="2 3">
    <name type="scientific">Zea mays</name>
    <name type="common">Maize</name>
    <dbReference type="NCBI Taxonomy" id="4577"/>
    <lineage>
        <taxon>Eukaryota</taxon>
        <taxon>Viridiplantae</taxon>
        <taxon>Streptophyta</taxon>
        <taxon>Embryophyta</taxon>
        <taxon>Tracheophyta</taxon>
        <taxon>Spermatophyta</taxon>
        <taxon>Magnoliopsida</taxon>
        <taxon>Liliopsida</taxon>
        <taxon>Poales</taxon>
        <taxon>Poaceae</taxon>
        <taxon>PACMAD clade</taxon>
        <taxon>Panicoideae</taxon>
        <taxon>Andropogonodae</taxon>
        <taxon>Andropogoneae</taxon>
        <taxon>Tripsacinae</taxon>
        <taxon>Zea</taxon>
    </lineage>
</organism>
<dbReference type="EnsemblPlants" id="Zm00001eb184390_T001">
    <property type="protein sequence ID" value="Zm00001eb184390_P001"/>
    <property type="gene ID" value="Zm00001eb184390"/>
</dbReference>
<sequence>MAELEQVLGAQTEPQEGAELGNREKQGRAWEIGWALQGGDPSRDARKKRLGGADELEELGRRSARPQGSFAPEMQTELEGAAPGEEKRERHGRIFFSS</sequence>
<reference evidence="2" key="3">
    <citation type="submission" date="2021-05" db="UniProtKB">
        <authorList>
            <consortium name="EnsemblPlants"/>
        </authorList>
    </citation>
    <scope>IDENTIFICATION</scope>
    <source>
        <strain evidence="2">cv. B73</strain>
    </source>
</reference>
<name>A0A804NT69_MAIZE</name>
<evidence type="ECO:0000256" key="1">
    <source>
        <dbReference type="SAM" id="MobiDB-lite"/>
    </source>
</evidence>
<proteinExistence type="predicted"/>
<dbReference type="AlphaFoldDB" id="A0A804NT69"/>
<keyword evidence="3" id="KW-1185">Reference proteome</keyword>
<reference evidence="3" key="1">
    <citation type="journal article" date="2009" name="Science">
        <title>The B73 maize genome: complexity, diversity, and dynamics.</title>
        <authorList>
            <person name="Schnable P.S."/>
            <person name="Ware D."/>
            <person name="Fulton R.S."/>
            <person name="Stein J.C."/>
            <person name="Wei F."/>
            <person name="Pasternak S."/>
            <person name="Liang C."/>
            <person name="Zhang J."/>
            <person name="Fulton L."/>
            <person name="Graves T.A."/>
            <person name="Minx P."/>
            <person name="Reily A.D."/>
            <person name="Courtney L."/>
            <person name="Kruchowski S.S."/>
            <person name="Tomlinson C."/>
            <person name="Strong C."/>
            <person name="Delehaunty K."/>
            <person name="Fronick C."/>
            <person name="Courtney B."/>
            <person name="Rock S.M."/>
            <person name="Belter E."/>
            <person name="Du F."/>
            <person name="Kim K."/>
            <person name="Abbott R.M."/>
            <person name="Cotton M."/>
            <person name="Levy A."/>
            <person name="Marchetto P."/>
            <person name="Ochoa K."/>
            <person name="Jackson S.M."/>
            <person name="Gillam B."/>
            <person name="Chen W."/>
            <person name="Yan L."/>
            <person name="Higginbotham J."/>
            <person name="Cardenas M."/>
            <person name="Waligorski J."/>
            <person name="Applebaum E."/>
            <person name="Phelps L."/>
            <person name="Falcone J."/>
            <person name="Kanchi K."/>
            <person name="Thane T."/>
            <person name="Scimone A."/>
            <person name="Thane N."/>
            <person name="Henke J."/>
            <person name="Wang T."/>
            <person name="Ruppert J."/>
            <person name="Shah N."/>
            <person name="Rotter K."/>
            <person name="Hodges J."/>
            <person name="Ingenthron E."/>
            <person name="Cordes M."/>
            <person name="Kohlberg S."/>
            <person name="Sgro J."/>
            <person name="Delgado B."/>
            <person name="Mead K."/>
            <person name="Chinwalla A."/>
            <person name="Leonard S."/>
            <person name="Crouse K."/>
            <person name="Collura K."/>
            <person name="Kudrna D."/>
            <person name="Currie J."/>
            <person name="He R."/>
            <person name="Angelova A."/>
            <person name="Rajasekar S."/>
            <person name="Mueller T."/>
            <person name="Lomeli R."/>
            <person name="Scara G."/>
            <person name="Ko A."/>
            <person name="Delaney K."/>
            <person name="Wissotski M."/>
            <person name="Lopez G."/>
            <person name="Campos D."/>
            <person name="Braidotti M."/>
            <person name="Ashley E."/>
            <person name="Golser W."/>
            <person name="Kim H."/>
            <person name="Lee S."/>
            <person name="Lin J."/>
            <person name="Dujmic Z."/>
            <person name="Kim W."/>
            <person name="Talag J."/>
            <person name="Zuccolo A."/>
            <person name="Fan C."/>
            <person name="Sebastian A."/>
            <person name="Kramer M."/>
            <person name="Spiegel L."/>
            <person name="Nascimento L."/>
            <person name="Zutavern T."/>
            <person name="Miller B."/>
            <person name="Ambroise C."/>
            <person name="Muller S."/>
            <person name="Spooner W."/>
            <person name="Narechania A."/>
            <person name="Ren L."/>
            <person name="Wei S."/>
            <person name="Kumari S."/>
            <person name="Faga B."/>
            <person name="Levy M.J."/>
            <person name="McMahan L."/>
            <person name="Van Buren P."/>
            <person name="Vaughn M.W."/>
            <person name="Ying K."/>
            <person name="Yeh C.-T."/>
            <person name="Emrich S.J."/>
            <person name="Jia Y."/>
            <person name="Kalyanaraman A."/>
            <person name="Hsia A.-P."/>
            <person name="Barbazuk W.B."/>
            <person name="Baucom R.S."/>
            <person name="Brutnell T.P."/>
            <person name="Carpita N.C."/>
            <person name="Chaparro C."/>
            <person name="Chia J.-M."/>
            <person name="Deragon J.-M."/>
            <person name="Estill J.C."/>
            <person name="Fu Y."/>
            <person name="Jeddeloh J.A."/>
            <person name="Han Y."/>
            <person name="Lee H."/>
            <person name="Li P."/>
            <person name="Lisch D.R."/>
            <person name="Liu S."/>
            <person name="Liu Z."/>
            <person name="Nagel D.H."/>
            <person name="McCann M.C."/>
            <person name="SanMiguel P."/>
            <person name="Myers A.M."/>
            <person name="Nettleton D."/>
            <person name="Nguyen J."/>
            <person name="Penning B.W."/>
            <person name="Ponnala L."/>
            <person name="Schneider K.L."/>
            <person name="Schwartz D.C."/>
            <person name="Sharma A."/>
            <person name="Soderlund C."/>
            <person name="Springer N.M."/>
            <person name="Sun Q."/>
            <person name="Wang H."/>
            <person name="Waterman M."/>
            <person name="Westerman R."/>
            <person name="Wolfgruber T.K."/>
            <person name="Yang L."/>
            <person name="Yu Y."/>
            <person name="Zhang L."/>
            <person name="Zhou S."/>
            <person name="Zhu Q."/>
            <person name="Bennetzen J.L."/>
            <person name="Dawe R.K."/>
            <person name="Jiang J."/>
            <person name="Jiang N."/>
            <person name="Presting G.G."/>
            <person name="Wessler S.R."/>
            <person name="Aluru S."/>
            <person name="Martienssen R.A."/>
            <person name="Clifton S.W."/>
            <person name="McCombie W.R."/>
            <person name="Wing R.A."/>
            <person name="Wilson R.K."/>
        </authorList>
    </citation>
    <scope>NUCLEOTIDE SEQUENCE [LARGE SCALE GENOMIC DNA]</scope>
    <source>
        <strain evidence="3">cv. B73</strain>
    </source>
</reference>
<reference evidence="2" key="2">
    <citation type="submission" date="2019-07" db="EMBL/GenBank/DDBJ databases">
        <authorList>
            <person name="Seetharam A."/>
            <person name="Woodhouse M."/>
            <person name="Cannon E."/>
        </authorList>
    </citation>
    <scope>NUCLEOTIDE SEQUENCE [LARGE SCALE GENOMIC DNA]</scope>
    <source>
        <strain evidence="2">cv. B73</strain>
    </source>
</reference>
<protein>
    <submittedName>
        <fullName evidence="2">Uncharacterized protein</fullName>
    </submittedName>
</protein>
<accession>A0A804NT69</accession>
<feature type="region of interest" description="Disordered" evidence="1">
    <location>
        <begin position="1"/>
        <end position="98"/>
    </location>
</feature>
<dbReference type="Proteomes" id="UP000007305">
    <property type="component" value="Chromosome 4"/>
</dbReference>
<evidence type="ECO:0000313" key="3">
    <source>
        <dbReference type="Proteomes" id="UP000007305"/>
    </source>
</evidence>